<dbReference type="Proteomes" id="UP000013525">
    <property type="component" value="Unassembled WGS sequence"/>
</dbReference>
<gene>
    <name evidence="1" type="ORF">Rrhod_3083</name>
</gene>
<accession>R7WJY7</accession>
<reference evidence="1 2" key="1">
    <citation type="journal article" date="2013" name="Genome Announc.">
        <title>Draft Genome Sequence of Rhodococcus rhodnii Strain LMG5362, a Symbiont of Rhodnius prolixus (Hemiptera, Reduviidae, Triatominae), the Principle Vector of Trypanosoma cruzi.</title>
        <authorList>
            <person name="Pachebat J.A."/>
            <person name="van Keulen G."/>
            <person name="Whitten M.M."/>
            <person name="Girdwood S."/>
            <person name="Del Sol R."/>
            <person name="Dyson P.J."/>
            <person name="Facey P.D."/>
        </authorList>
    </citation>
    <scope>NUCLEOTIDE SEQUENCE [LARGE SCALE GENOMIC DNA]</scope>
    <source>
        <strain evidence="1 2">LMG 5362</strain>
    </source>
</reference>
<keyword evidence="2" id="KW-1185">Reference proteome</keyword>
<evidence type="ECO:0000313" key="2">
    <source>
        <dbReference type="Proteomes" id="UP000013525"/>
    </source>
</evidence>
<proteinExistence type="predicted"/>
<comment type="caution">
    <text evidence="1">The sequence shown here is derived from an EMBL/GenBank/DDBJ whole genome shotgun (WGS) entry which is preliminary data.</text>
</comment>
<protein>
    <submittedName>
        <fullName evidence="1">Uncharacterized protein</fullName>
    </submittedName>
</protein>
<name>R7WJY7_9NOCA</name>
<dbReference type="EMBL" id="APMY01000093">
    <property type="protein sequence ID" value="EOM75623.1"/>
    <property type="molecule type" value="Genomic_DNA"/>
</dbReference>
<organism evidence="1 2">
    <name type="scientific">Rhodococcus rhodnii LMG 5362</name>
    <dbReference type="NCBI Taxonomy" id="1273125"/>
    <lineage>
        <taxon>Bacteria</taxon>
        <taxon>Bacillati</taxon>
        <taxon>Actinomycetota</taxon>
        <taxon>Actinomycetes</taxon>
        <taxon>Mycobacteriales</taxon>
        <taxon>Nocardiaceae</taxon>
        <taxon>Rhodococcus</taxon>
    </lineage>
</organism>
<sequence length="68" mass="6851">MPDTVSGYETVLSAAASLVVVAEPLPLPVASSLLHAASPTTSAAAATAAPTLVRNLLCPIFIGFPRFS</sequence>
<evidence type="ECO:0000313" key="1">
    <source>
        <dbReference type="EMBL" id="EOM75623.1"/>
    </source>
</evidence>
<dbReference type="AlphaFoldDB" id="R7WJY7"/>